<evidence type="ECO:0000313" key="2">
    <source>
        <dbReference type="EMBL" id="CEM16850.1"/>
    </source>
</evidence>
<keyword evidence="3" id="KW-1185">Reference proteome</keyword>
<evidence type="ECO:0000313" key="3">
    <source>
        <dbReference type="Proteomes" id="UP000041254"/>
    </source>
</evidence>
<feature type="compositionally biased region" description="Basic and acidic residues" evidence="1">
    <location>
        <begin position="352"/>
        <end position="362"/>
    </location>
</feature>
<dbReference type="InParanoid" id="A0A0G4FRX0"/>
<accession>A0A0G4FRX0</accession>
<feature type="compositionally biased region" description="Low complexity" evidence="1">
    <location>
        <begin position="407"/>
        <end position="429"/>
    </location>
</feature>
<feature type="region of interest" description="Disordered" evidence="1">
    <location>
        <begin position="245"/>
        <end position="434"/>
    </location>
</feature>
<feature type="region of interest" description="Disordered" evidence="1">
    <location>
        <begin position="87"/>
        <end position="106"/>
    </location>
</feature>
<protein>
    <submittedName>
        <fullName evidence="2">Uncharacterized protein</fullName>
    </submittedName>
</protein>
<dbReference type="EMBL" id="CDMY01000485">
    <property type="protein sequence ID" value="CEM16850.1"/>
    <property type="molecule type" value="Genomic_DNA"/>
</dbReference>
<organism evidence="2 3">
    <name type="scientific">Vitrella brassicaformis (strain CCMP3155)</name>
    <dbReference type="NCBI Taxonomy" id="1169540"/>
    <lineage>
        <taxon>Eukaryota</taxon>
        <taxon>Sar</taxon>
        <taxon>Alveolata</taxon>
        <taxon>Colpodellida</taxon>
        <taxon>Vitrellaceae</taxon>
        <taxon>Vitrella</taxon>
    </lineage>
</organism>
<sequence length="781" mass="84848">MMEPHTVTRVINVEIPVEVKDDGGRYMRQLLDRISRDSTYVHYYKNKRPTVASGPDIPPPPSVDTATDPAPEAKRDQHTQYTHEGRTFPLSHSAFPPPPDTGPIPGYAEPPPRSAVTEIHRGRAVEIFREDRDYQQCIGGEEDAGRPASSEGAARSHWGQGTFPTVGDDVTKKANLLLGRCSFRFTTRRGRVRWDADAHRFVAEWDDASWVGQQLPVDADFERVDRSLQQAVEAVTRMALRSGVSTQVTVGSRPTPWPTPPRTDTRGTTAQTEELPPQAAIKAQEHPQPHAAAAAAAEDEDMAPVEQGDDQDGQQEPAGPPATAGKSPGIISSIMSRIKRPFGSRPSTPVRGEGDENLRGGDGDLSSPSPSAYGPKRRRKTPREASQPRRQTKTEKEEEKREEESQPAAAAAAAAPAGADGDGPAPMAVDDGDDGWFIKVTSEEVHQLVDGLRGEGGEGDGDICERYALDSRLLTDGAVEKRLAQVQRCVQSVDAATRHDIENILNDIADKQVVDRLLHLIARSPSALPDATITQDHYARGVGLEGAVSQEPPSVGSKKRILDTALVDWGVHESETREGLVMEWDLRDKQRIVDEIVSTLAQWDSAGGPLSASASQESDSPPLLIVPLMHEQTKQWGVLEMRPAVVDTVGADGGAARVWAATLRLPVHSHRTATLRGLPLAFNVVPGAYQPFLQVVRELVACVSEKLGLPSELEHTVEGHDVVPEHLAATERGTSCVSMVRFIDERYRGIPPVPASRGWLSRLLIKVLAVQYTTAVASRCG</sequence>
<feature type="region of interest" description="Disordered" evidence="1">
    <location>
        <begin position="46"/>
        <end position="74"/>
    </location>
</feature>
<feature type="region of interest" description="Disordered" evidence="1">
    <location>
        <begin position="141"/>
        <end position="166"/>
    </location>
</feature>
<dbReference type="AlphaFoldDB" id="A0A0G4FRX0"/>
<evidence type="ECO:0000256" key="1">
    <source>
        <dbReference type="SAM" id="MobiDB-lite"/>
    </source>
</evidence>
<feature type="compositionally biased region" description="Acidic residues" evidence="1">
    <location>
        <begin position="297"/>
        <end position="313"/>
    </location>
</feature>
<gene>
    <name evidence="2" type="ORF">Vbra_16020</name>
</gene>
<feature type="compositionally biased region" description="Basic and acidic residues" evidence="1">
    <location>
        <begin position="382"/>
        <end position="404"/>
    </location>
</feature>
<feature type="compositionally biased region" description="Pro residues" evidence="1">
    <location>
        <begin position="95"/>
        <end position="106"/>
    </location>
</feature>
<reference evidence="2 3" key="1">
    <citation type="submission" date="2014-11" db="EMBL/GenBank/DDBJ databases">
        <authorList>
            <person name="Zhu J."/>
            <person name="Qi W."/>
            <person name="Song R."/>
        </authorList>
    </citation>
    <scope>NUCLEOTIDE SEQUENCE [LARGE SCALE GENOMIC DNA]</scope>
</reference>
<dbReference type="VEuPathDB" id="CryptoDB:Vbra_16020"/>
<name>A0A0G4FRX0_VITBC</name>
<proteinExistence type="predicted"/>
<dbReference type="Proteomes" id="UP000041254">
    <property type="component" value="Unassembled WGS sequence"/>
</dbReference>